<evidence type="ECO:0000256" key="1">
    <source>
        <dbReference type="SAM" id="Phobius"/>
    </source>
</evidence>
<evidence type="ECO:0000313" key="2">
    <source>
        <dbReference type="EMBL" id="MBB3039802.1"/>
    </source>
</evidence>
<keyword evidence="1" id="KW-0812">Transmembrane</keyword>
<gene>
    <name evidence="2" type="ORF">FHU29_004290</name>
</gene>
<feature type="transmembrane region" description="Helical" evidence="1">
    <location>
        <begin position="12"/>
        <end position="29"/>
    </location>
</feature>
<reference evidence="2 3" key="1">
    <citation type="submission" date="2020-08" db="EMBL/GenBank/DDBJ databases">
        <title>Sequencing the genomes of 1000 actinobacteria strains.</title>
        <authorList>
            <person name="Klenk H.-P."/>
        </authorList>
    </citation>
    <scope>NUCLEOTIDE SEQUENCE [LARGE SCALE GENOMIC DNA]</scope>
    <source>
        <strain evidence="2 3">DSM 45258</strain>
    </source>
</reference>
<sequence length="81" mass="8864">MPKVPDYIRGRIYSGITFALPLLAMYGILEEQEVALWVGLAGALLGTGLAAVNTPQSPRPTLRTELVDVPVDDPPMEWSER</sequence>
<dbReference type="InterPro" id="IPR056390">
    <property type="entry name" value="Holin_phage"/>
</dbReference>
<keyword evidence="3" id="KW-1185">Reference proteome</keyword>
<protein>
    <recommendedName>
        <fullName evidence="4">Holin</fullName>
    </recommendedName>
</protein>
<keyword evidence="1" id="KW-0472">Membrane</keyword>
<accession>A0A839RS73</accession>
<name>A0A839RS73_9ACTN</name>
<keyword evidence="1" id="KW-1133">Transmembrane helix</keyword>
<proteinExistence type="predicted"/>
<dbReference type="RefSeq" id="WP_064442249.1">
    <property type="nucleotide sequence ID" value="NZ_BDDI01000022.1"/>
</dbReference>
<dbReference type="Proteomes" id="UP000567922">
    <property type="component" value="Unassembled WGS sequence"/>
</dbReference>
<dbReference type="AlphaFoldDB" id="A0A839RS73"/>
<evidence type="ECO:0000313" key="3">
    <source>
        <dbReference type="Proteomes" id="UP000567922"/>
    </source>
</evidence>
<feature type="transmembrane region" description="Helical" evidence="1">
    <location>
        <begin position="35"/>
        <end position="53"/>
    </location>
</feature>
<dbReference type="EMBL" id="JACHWS010000004">
    <property type="protein sequence ID" value="MBB3039802.1"/>
    <property type="molecule type" value="Genomic_DNA"/>
</dbReference>
<dbReference type="Pfam" id="PF23809">
    <property type="entry name" value="Phage_holin_9"/>
    <property type="match status" value="1"/>
</dbReference>
<organism evidence="2 3">
    <name type="scientific">Hoyosella altamirensis</name>
    <dbReference type="NCBI Taxonomy" id="616997"/>
    <lineage>
        <taxon>Bacteria</taxon>
        <taxon>Bacillati</taxon>
        <taxon>Actinomycetota</taxon>
        <taxon>Actinomycetes</taxon>
        <taxon>Mycobacteriales</taxon>
        <taxon>Hoyosellaceae</taxon>
        <taxon>Hoyosella</taxon>
    </lineage>
</organism>
<evidence type="ECO:0008006" key="4">
    <source>
        <dbReference type="Google" id="ProtNLM"/>
    </source>
</evidence>
<comment type="caution">
    <text evidence="2">The sequence shown here is derived from an EMBL/GenBank/DDBJ whole genome shotgun (WGS) entry which is preliminary data.</text>
</comment>